<evidence type="ECO:0008006" key="4">
    <source>
        <dbReference type="Google" id="ProtNLM"/>
    </source>
</evidence>
<proteinExistence type="predicted"/>
<sequence length="308" mass="32114">MRNLIRRTAIAACAVGMAAGAGSATAGPAAASTCESVRLIATSTPRTPGIDWAENIGYDPDGRLWVTRTAGSAVQRLDRAGRVVGSVSVPFPGAVRSGPGGQMYVTSFTSSLPGLTTSGVIYRFDPKSPKPVARVFARGLGLPNGLAFDDDGFGYVGDTWRGVVRLRRNGTIDHAWSARAPQNLRPTATVNGTSINGVAVIGDNLYVTMTTSLTGRVLRVPVSEPARTTVAADLTAPLPGFLDDLARVGRNRLAVASSTGQLYIVDAGSGRFCGVQVGQPVTSVAAHPHDPKRFAVGTDLGNVLQFQR</sequence>
<dbReference type="Proteomes" id="UP000035088">
    <property type="component" value="Unassembled WGS sequence"/>
</dbReference>
<organism evidence="2 3">
    <name type="scientific">Gordonia araii NBRC 100433</name>
    <dbReference type="NCBI Taxonomy" id="1073574"/>
    <lineage>
        <taxon>Bacteria</taxon>
        <taxon>Bacillati</taxon>
        <taxon>Actinomycetota</taxon>
        <taxon>Actinomycetes</taxon>
        <taxon>Mycobacteriales</taxon>
        <taxon>Gordoniaceae</taxon>
        <taxon>Gordonia</taxon>
    </lineage>
</organism>
<feature type="chain" id="PRO_5039557535" description="SMP-30/Gluconolactonase/LRE-like region domain-containing protein" evidence="1">
    <location>
        <begin position="27"/>
        <end position="308"/>
    </location>
</feature>
<dbReference type="AlphaFoldDB" id="G7GXS9"/>
<dbReference type="OrthoDB" id="4564604at2"/>
<dbReference type="STRING" id="1073574.GOARA_011_00200"/>
<evidence type="ECO:0000313" key="3">
    <source>
        <dbReference type="Proteomes" id="UP000035088"/>
    </source>
</evidence>
<dbReference type="PROSITE" id="PS51318">
    <property type="entry name" value="TAT"/>
    <property type="match status" value="1"/>
</dbReference>
<dbReference type="EMBL" id="BAEE01000011">
    <property type="protein sequence ID" value="GAB08404.1"/>
    <property type="molecule type" value="Genomic_DNA"/>
</dbReference>
<dbReference type="SUPFAM" id="SSF63829">
    <property type="entry name" value="Calcium-dependent phosphotriesterase"/>
    <property type="match status" value="1"/>
</dbReference>
<reference evidence="2 3" key="1">
    <citation type="submission" date="2011-11" db="EMBL/GenBank/DDBJ databases">
        <title>Whole genome shotgun sequence of Gordonia araii NBRC 100433.</title>
        <authorList>
            <person name="Yoshida Y."/>
            <person name="Hosoyama A."/>
            <person name="Tsuchikane K."/>
            <person name="Katsumata H."/>
            <person name="Yamazaki S."/>
            <person name="Fujita N."/>
        </authorList>
    </citation>
    <scope>NUCLEOTIDE SEQUENCE [LARGE SCALE GENOMIC DNA]</scope>
    <source>
        <strain evidence="2 3">NBRC 100433</strain>
    </source>
</reference>
<evidence type="ECO:0000256" key="1">
    <source>
        <dbReference type="SAM" id="SignalP"/>
    </source>
</evidence>
<gene>
    <name evidence="2" type="ORF">GOARA_011_00200</name>
</gene>
<evidence type="ECO:0000313" key="2">
    <source>
        <dbReference type="EMBL" id="GAB08404.1"/>
    </source>
</evidence>
<accession>G7GXS9</accession>
<dbReference type="InterPro" id="IPR006311">
    <property type="entry name" value="TAT_signal"/>
</dbReference>
<feature type="signal peptide" evidence="1">
    <location>
        <begin position="1"/>
        <end position="26"/>
    </location>
</feature>
<protein>
    <recommendedName>
        <fullName evidence="4">SMP-30/Gluconolactonase/LRE-like region domain-containing protein</fullName>
    </recommendedName>
</protein>
<dbReference type="InterPro" id="IPR011042">
    <property type="entry name" value="6-blade_b-propeller_TolB-like"/>
</dbReference>
<name>G7GXS9_9ACTN</name>
<comment type="caution">
    <text evidence="2">The sequence shown here is derived from an EMBL/GenBank/DDBJ whole genome shotgun (WGS) entry which is preliminary data.</text>
</comment>
<dbReference type="Gene3D" id="2.120.10.30">
    <property type="entry name" value="TolB, C-terminal domain"/>
    <property type="match status" value="1"/>
</dbReference>
<dbReference type="RefSeq" id="WP_007320484.1">
    <property type="nucleotide sequence ID" value="NZ_BAEE01000011.1"/>
</dbReference>
<keyword evidence="1" id="KW-0732">Signal</keyword>
<keyword evidence="3" id="KW-1185">Reference proteome</keyword>